<reference evidence="1 3" key="2">
    <citation type="journal article" date="2012" name="BMC Genomics">
        <title>A comparative genomics perspective on the genetic content of the alkaliphilic haloarchaeon Natrialba magadii ATCC 43099T.</title>
        <authorList>
            <person name="Siddaramappa S."/>
            <person name="Challacombe J.F."/>
            <person name="Decastro R.E."/>
            <person name="Pfeiffer F."/>
            <person name="Sastre D.E."/>
            <person name="Gimenez M.I."/>
            <person name="Paggi R.A."/>
            <person name="Detter J.C."/>
            <person name="Davenport K.W."/>
            <person name="Goodwin L.A."/>
            <person name="Kyrpides N."/>
            <person name="Tapia R."/>
            <person name="Pitluck S."/>
            <person name="Lucas S."/>
            <person name="Woyke T."/>
            <person name="Maupin-Furlow J.A."/>
        </authorList>
    </citation>
    <scope>NUCLEOTIDE SEQUENCE [LARGE SCALE GENOMIC DNA]</scope>
    <source>
        <strain evidence="1">ATCC 43099</strain>
        <strain evidence="3">ATCC 43099 / DSM 3394 / CCM 3739 / CIP 104546 / IAM 13178 / JCM 8861 / NBRC 102185 / NCIMB 2190 / MS3</strain>
    </source>
</reference>
<dbReference type="AlphaFoldDB" id="D3STW4"/>
<dbReference type="STRING" id="547559.Nmag_3503"/>
<dbReference type="HOGENOM" id="CLU_3245448_0_0_2"/>
<dbReference type="Proteomes" id="UP000001879">
    <property type="component" value="Chromosome"/>
</dbReference>
<dbReference type="RefSeq" id="WP_004267757.1">
    <property type="nucleotide sequence ID" value="NC_013922.1"/>
</dbReference>
<dbReference type="NCBIfam" id="NF033497">
    <property type="entry name" value="rubre_like_arch"/>
    <property type="match status" value="1"/>
</dbReference>
<organism evidence="1 3">
    <name type="scientific">Natrialba magadii (strain ATCC 43099 / DSM 3394 / CCM 3739 / CIP 104546 / IAM 13178 / JCM 8861 / NBRC 102185 / NCIMB 2190 / MS3)</name>
    <name type="common">Natronobacterium magadii</name>
    <dbReference type="NCBI Taxonomy" id="547559"/>
    <lineage>
        <taxon>Archaea</taxon>
        <taxon>Methanobacteriati</taxon>
        <taxon>Methanobacteriota</taxon>
        <taxon>Stenosarchaea group</taxon>
        <taxon>Halobacteria</taxon>
        <taxon>Halobacteriales</taxon>
        <taxon>Natrialbaceae</taxon>
        <taxon>Natrialba</taxon>
    </lineage>
</organism>
<dbReference type="eggNOG" id="arCOG13309">
    <property type="taxonomic scope" value="Archaea"/>
</dbReference>
<gene>
    <name evidence="1" type="ordered locus">Nmag_3503</name>
    <name evidence="2" type="ORF">C500_12700</name>
</gene>
<protein>
    <recommendedName>
        <fullName evidence="5">Small CPxCG-related zinc finger protein</fullName>
    </recommendedName>
</protein>
<keyword evidence="3" id="KW-1185">Reference proteome</keyword>
<proteinExistence type="predicted"/>
<dbReference type="EMBL" id="AOHS01000040">
    <property type="protein sequence ID" value="ELY28804.1"/>
    <property type="molecule type" value="Genomic_DNA"/>
</dbReference>
<dbReference type="KEGG" id="nmg:Nmag_3503"/>
<evidence type="ECO:0000313" key="1">
    <source>
        <dbReference type="EMBL" id="ADD07053.1"/>
    </source>
</evidence>
<dbReference type="InterPro" id="IPR055553">
    <property type="entry name" value="DUF7129"/>
</dbReference>
<evidence type="ECO:0008006" key="5">
    <source>
        <dbReference type="Google" id="ProtNLM"/>
    </source>
</evidence>
<reference evidence="2 4" key="3">
    <citation type="journal article" date="2014" name="PLoS Genet.">
        <title>Phylogenetically driven sequencing of extremely halophilic archaea reveals strategies for static and dynamic osmo-response.</title>
        <authorList>
            <person name="Becker E.A."/>
            <person name="Seitzer P.M."/>
            <person name="Tritt A."/>
            <person name="Larsen D."/>
            <person name="Krusor M."/>
            <person name="Yao A.I."/>
            <person name="Wu D."/>
            <person name="Madern D."/>
            <person name="Eisen J.A."/>
            <person name="Darling A.E."/>
            <person name="Facciotti M.T."/>
        </authorList>
    </citation>
    <scope>NUCLEOTIDE SEQUENCE [LARGE SCALE GENOMIC DNA]</scope>
    <source>
        <strain evidence="4">ATCC 43099 / DSM 3394 / CCM 3739 / CIP 104546 / IAM 13178 / JCM 8861 / NBRC 102185 / NCIMB 2190 / MS3</strain>
        <strain evidence="2">MS-3</strain>
    </source>
</reference>
<dbReference type="GeneID" id="41351097"/>
<name>D3STW4_NATMM</name>
<reference evidence="3" key="1">
    <citation type="submission" date="2010-02" db="EMBL/GenBank/DDBJ databases">
        <title>Complete sequence of chromosome of Natrialba magadii ATCC 43099.</title>
        <authorList>
            <consortium name="US DOE Joint Genome Institute"/>
            <person name="Lucas S."/>
            <person name="Copeland A."/>
            <person name="Lapidus A."/>
            <person name="Cheng J.-F."/>
            <person name="Bruce D."/>
            <person name="Goodwin L."/>
            <person name="Pitluck S."/>
            <person name="Davenport K."/>
            <person name="Saunders E."/>
            <person name="Detter J.C."/>
            <person name="Han C."/>
            <person name="Tapia R."/>
            <person name="Land M."/>
            <person name="Hauser L."/>
            <person name="Kyrpides N."/>
            <person name="Mikhailova N."/>
            <person name="De Castro R.E."/>
            <person name="Maupin-Furlow J.A."/>
            <person name="Woyke T."/>
        </authorList>
    </citation>
    <scope>NUCLEOTIDE SEQUENCE [LARGE SCALE GENOMIC DNA]</scope>
    <source>
        <strain evidence="3">ATCC 43099 / DSM 3394 / CCM 3739 / CIP 104546 / IAM 13178 / JCM 8861 / NBRC 102185 / NCIMB 2190 / MS3</strain>
    </source>
</reference>
<accession>D3STW4</accession>
<dbReference type="PaxDb" id="547559-Nmag_3503"/>
<dbReference type="Proteomes" id="UP000011543">
    <property type="component" value="Unassembled WGS sequence"/>
</dbReference>
<dbReference type="OrthoDB" id="280213at2157"/>
<evidence type="ECO:0000313" key="3">
    <source>
        <dbReference type="Proteomes" id="UP000001879"/>
    </source>
</evidence>
<dbReference type="EMBL" id="CP001932">
    <property type="protein sequence ID" value="ADD07053.1"/>
    <property type="molecule type" value="Genomic_DNA"/>
</dbReference>
<dbReference type="PATRIC" id="fig|547559.17.peg.2512"/>
<evidence type="ECO:0000313" key="4">
    <source>
        <dbReference type="Proteomes" id="UP000011543"/>
    </source>
</evidence>
<sequence>MELAEPLEYVCVQCRRHEAVDDALVSTCRQCGDEMRNVDLVTD</sequence>
<reference evidence="1" key="4">
    <citation type="submission" date="2016-09" db="EMBL/GenBank/DDBJ databases">
        <authorList>
            <person name="Pfeiffer F."/>
        </authorList>
    </citation>
    <scope>NUCLEOTIDE SEQUENCE</scope>
    <source>
        <strain evidence="1">ATCC 43099</strain>
    </source>
</reference>
<evidence type="ECO:0000313" key="2">
    <source>
        <dbReference type="EMBL" id="ELY28804.1"/>
    </source>
</evidence>